<proteinExistence type="predicted"/>
<dbReference type="RefSeq" id="WP_189676966.1">
    <property type="nucleotide sequence ID" value="NZ_BNAQ01000005.1"/>
</dbReference>
<feature type="transmembrane region" description="Helical" evidence="1">
    <location>
        <begin position="438"/>
        <end position="461"/>
    </location>
</feature>
<evidence type="ECO:0000313" key="2">
    <source>
        <dbReference type="EMBL" id="GHH21692.1"/>
    </source>
</evidence>
<keyword evidence="1" id="KW-0812">Transmembrane</keyword>
<gene>
    <name evidence="2" type="ORF">GCM10008023_30700</name>
</gene>
<keyword evidence="3" id="KW-1185">Reference proteome</keyword>
<feature type="transmembrane region" description="Helical" evidence="1">
    <location>
        <begin position="79"/>
        <end position="101"/>
    </location>
</feature>
<protein>
    <recommendedName>
        <fullName evidence="4">MFS transporter</fullName>
    </recommendedName>
</protein>
<accession>A0ABQ3LPL2</accession>
<feature type="transmembrane region" description="Helical" evidence="1">
    <location>
        <begin position="48"/>
        <end position="67"/>
    </location>
</feature>
<comment type="caution">
    <text evidence="2">The sequence shown here is derived from an EMBL/GenBank/DDBJ whole genome shotgun (WGS) entry which is preliminary data.</text>
</comment>
<keyword evidence="1" id="KW-1133">Transmembrane helix</keyword>
<organism evidence="2 3">
    <name type="scientific">Sphingomonas glacialis</name>
    <dbReference type="NCBI Taxonomy" id="658225"/>
    <lineage>
        <taxon>Bacteria</taxon>
        <taxon>Pseudomonadati</taxon>
        <taxon>Pseudomonadota</taxon>
        <taxon>Alphaproteobacteria</taxon>
        <taxon>Sphingomonadales</taxon>
        <taxon>Sphingomonadaceae</taxon>
        <taxon>Sphingomonas</taxon>
    </lineage>
</organism>
<dbReference type="EMBL" id="BNAQ01000005">
    <property type="protein sequence ID" value="GHH21692.1"/>
    <property type="molecule type" value="Genomic_DNA"/>
</dbReference>
<feature type="transmembrane region" description="Helical" evidence="1">
    <location>
        <begin position="248"/>
        <end position="277"/>
    </location>
</feature>
<evidence type="ECO:0000313" key="3">
    <source>
        <dbReference type="Proteomes" id="UP000652430"/>
    </source>
</evidence>
<evidence type="ECO:0008006" key="4">
    <source>
        <dbReference type="Google" id="ProtNLM"/>
    </source>
</evidence>
<reference evidence="3" key="1">
    <citation type="journal article" date="2019" name="Int. J. Syst. Evol. Microbiol.">
        <title>The Global Catalogue of Microorganisms (GCM) 10K type strain sequencing project: providing services to taxonomists for standard genome sequencing and annotation.</title>
        <authorList>
            <consortium name="The Broad Institute Genomics Platform"/>
            <consortium name="The Broad Institute Genome Sequencing Center for Infectious Disease"/>
            <person name="Wu L."/>
            <person name="Ma J."/>
        </authorList>
    </citation>
    <scope>NUCLEOTIDE SEQUENCE [LARGE SCALE GENOMIC DNA]</scope>
    <source>
        <strain evidence="3">CGMCC 1.8957</strain>
    </source>
</reference>
<evidence type="ECO:0000256" key="1">
    <source>
        <dbReference type="SAM" id="Phobius"/>
    </source>
</evidence>
<feature type="transmembrane region" description="Helical" evidence="1">
    <location>
        <begin position="408"/>
        <end position="426"/>
    </location>
</feature>
<sequence>MQTMIGAPKRQPKPLGSLDLAALMLLPLVARAATTTGNLFTLYQVQTQDIAILLALPVLLFILQRFAPAWRLPDRAPSVRVVLVASVIIALVLGWGAYALLFDFPISGDERMVVFDMQVYDKGRLAAPLAPQWRPFAGALVPAFLLNAESPTAMVSGYLPVNALLRLAFSKIADPVFYNPALVVFGAVALLDLAKRLFGADNRAIWVTLIVYFTSSQMLVNAMTTYAMTGHMALNLIWLAAFLRGGRWGHAGAIAIGFLATGLHQLVFHLFFVAPFIVWHLRLGRWRLWLLYCAAYCAIAAWWIGFPLIAALQTGASAHPDPSGSRFLDKVIPLLLVRDPLTLSWMMLNMLRFVAWQNLALLPLIVAAVPVARRGGLAAPMLLGIAIWLLFVGFTLPYQGHGWGYRYLHPYLGSFALLAGLGYQQLAAKAPQRTDGMVILLSVLTLVPAMPILMLHARWFAEPQVRLDRFISTKQSDFVVINTDPPRSTSDGRWAISAVDQVGTDPDLTNRPLRFASHALNREMAVALCRRGAVSVVDWPEMHKLGFGLNVIGSERRFDALQNLFRTEGCLKP</sequence>
<feature type="transmembrane region" description="Helical" evidence="1">
    <location>
        <begin position="289"/>
        <end position="312"/>
    </location>
</feature>
<feature type="transmembrane region" description="Helical" evidence="1">
    <location>
        <begin position="377"/>
        <end position="396"/>
    </location>
</feature>
<dbReference type="Proteomes" id="UP000652430">
    <property type="component" value="Unassembled WGS sequence"/>
</dbReference>
<feature type="transmembrane region" description="Helical" evidence="1">
    <location>
        <begin position="353"/>
        <end position="372"/>
    </location>
</feature>
<feature type="transmembrane region" description="Helical" evidence="1">
    <location>
        <begin position="176"/>
        <end position="194"/>
    </location>
</feature>
<name>A0ABQ3LPL2_9SPHN</name>
<keyword evidence="1" id="KW-0472">Membrane</keyword>